<dbReference type="InParanoid" id="A0A165K0L7"/>
<keyword evidence="2" id="KW-0479">Metal-binding</keyword>
<dbReference type="CDD" id="cd12148">
    <property type="entry name" value="fungal_TF_MHR"/>
    <property type="match status" value="1"/>
</dbReference>
<dbReference type="RefSeq" id="XP_018192410.1">
    <property type="nucleotide sequence ID" value="XM_018335750.1"/>
</dbReference>
<dbReference type="Proteomes" id="UP000076632">
    <property type="component" value="Unassembled WGS sequence"/>
</dbReference>
<dbReference type="Pfam" id="PF04082">
    <property type="entry name" value="Fungal_trans"/>
    <property type="match status" value="1"/>
</dbReference>
<organism evidence="6 7">
    <name type="scientific">Xylona heveae (strain CBS 132557 / TC161)</name>
    <dbReference type="NCBI Taxonomy" id="1328760"/>
    <lineage>
        <taxon>Eukaryota</taxon>
        <taxon>Fungi</taxon>
        <taxon>Dikarya</taxon>
        <taxon>Ascomycota</taxon>
        <taxon>Pezizomycotina</taxon>
        <taxon>Xylonomycetes</taxon>
        <taxon>Xylonales</taxon>
        <taxon>Xylonaceae</taxon>
        <taxon>Xylona</taxon>
    </lineage>
</organism>
<dbReference type="SUPFAM" id="SSF57701">
    <property type="entry name" value="Zn2/Cys6 DNA-binding domain"/>
    <property type="match status" value="1"/>
</dbReference>
<dbReference type="CDD" id="cd00067">
    <property type="entry name" value="GAL4"/>
    <property type="match status" value="1"/>
</dbReference>
<dbReference type="GO" id="GO:0000981">
    <property type="term" value="F:DNA-binding transcription factor activity, RNA polymerase II-specific"/>
    <property type="evidence" value="ECO:0007669"/>
    <property type="project" value="InterPro"/>
</dbReference>
<dbReference type="OMA" id="HNGASTM"/>
<dbReference type="PANTHER" id="PTHR31001">
    <property type="entry name" value="UNCHARACTERIZED TRANSCRIPTIONAL REGULATORY PROTEIN"/>
    <property type="match status" value="1"/>
</dbReference>
<evidence type="ECO:0000256" key="3">
    <source>
        <dbReference type="ARBA" id="ARBA00023242"/>
    </source>
</evidence>
<dbReference type="STRING" id="1328760.A0A165K0L7"/>
<name>A0A165K0L7_XYLHT</name>
<protein>
    <recommendedName>
        <fullName evidence="5">Zn(2)-C6 fungal-type domain-containing protein</fullName>
    </recommendedName>
</protein>
<dbReference type="GO" id="GO:0006351">
    <property type="term" value="P:DNA-templated transcription"/>
    <property type="evidence" value="ECO:0007669"/>
    <property type="project" value="InterPro"/>
</dbReference>
<reference evidence="6 7" key="1">
    <citation type="journal article" date="2016" name="Fungal Biol.">
        <title>The genome of Xylona heveae provides a window into fungal endophytism.</title>
        <authorList>
            <person name="Gazis R."/>
            <person name="Kuo A."/>
            <person name="Riley R."/>
            <person name="LaButti K."/>
            <person name="Lipzen A."/>
            <person name="Lin J."/>
            <person name="Amirebrahimi M."/>
            <person name="Hesse C.N."/>
            <person name="Spatafora J.W."/>
            <person name="Henrissat B."/>
            <person name="Hainaut M."/>
            <person name="Grigoriev I.V."/>
            <person name="Hibbett D.S."/>
        </authorList>
    </citation>
    <scope>NUCLEOTIDE SEQUENCE [LARGE SCALE GENOMIC DNA]</scope>
    <source>
        <strain evidence="6 7">TC161</strain>
    </source>
</reference>
<feature type="region of interest" description="Disordered" evidence="4">
    <location>
        <begin position="67"/>
        <end position="89"/>
    </location>
</feature>
<dbReference type="GO" id="GO:0008270">
    <property type="term" value="F:zinc ion binding"/>
    <property type="evidence" value="ECO:0007669"/>
    <property type="project" value="InterPro"/>
</dbReference>
<dbReference type="SMART" id="SM00906">
    <property type="entry name" value="Fungal_trans"/>
    <property type="match status" value="1"/>
</dbReference>
<dbReference type="Pfam" id="PF00172">
    <property type="entry name" value="Zn_clus"/>
    <property type="match status" value="1"/>
</dbReference>
<dbReference type="GO" id="GO:0003677">
    <property type="term" value="F:DNA binding"/>
    <property type="evidence" value="ECO:0007669"/>
    <property type="project" value="InterPro"/>
</dbReference>
<dbReference type="InterPro" id="IPR007219">
    <property type="entry name" value="XnlR_reg_dom"/>
</dbReference>
<dbReference type="SMART" id="SM00066">
    <property type="entry name" value="GAL4"/>
    <property type="match status" value="1"/>
</dbReference>
<evidence type="ECO:0000313" key="6">
    <source>
        <dbReference type="EMBL" id="KZF26855.1"/>
    </source>
</evidence>
<dbReference type="PROSITE" id="PS00463">
    <property type="entry name" value="ZN2_CY6_FUNGAL_1"/>
    <property type="match status" value="1"/>
</dbReference>
<keyword evidence="7" id="KW-1185">Reference proteome</keyword>
<evidence type="ECO:0000256" key="2">
    <source>
        <dbReference type="ARBA" id="ARBA00022723"/>
    </source>
</evidence>
<proteinExistence type="predicted"/>
<dbReference type="InterPro" id="IPR001138">
    <property type="entry name" value="Zn2Cys6_DnaBD"/>
</dbReference>
<feature type="domain" description="Zn(2)-C6 fungal-type" evidence="5">
    <location>
        <begin position="28"/>
        <end position="59"/>
    </location>
</feature>
<dbReference type="PANTHER" id="PTHR31001:SF87">
    <property type="entry name" value="COL-21"/>
    <property type="match status" value="1"/>
</dbReference>
<dbReference type="OrthoDB" id="5344325at2759"/>
<dbReference type="InterPro" id="IPR036864">
    <property type="entry name" value="Zn2-C6_fun-type_DNA-bd_sf"/>
</dbReference>
<evidence type="ECO:0000259" key="5">
    <source>
        <dbReference type="PROSITE" id="PS50048"/>
    </source>
</evidence>
<dbReference type="GeneID" id="28900887"/>
<dbReference type="Gene3D" id="4.10.240.10">
    <property type="entry name" value="Zn(2)-C6 fungal-type DNA-binding domain"/>
    <property type="match status" value="1"/>
</dbReference>
<dbReference type="PROSITE" id="PS50048">
    <property type="entry name" value="ZN2_CY6_FUNGAL_2"/>
    <property type="match status" value="1"/>
</dbReference>
<dbReference type="AlphaFoldDB" id="A0A165K0L7"/>
<evidence type="ECO:0000256" key="1">
    <source>
        <dbReference type="ARBA" id="ARBA00004123"/>
    </source>
</evidence>
<dbReference type="GO" id="GO:0005634">
    <property type="term" value="C:nucleus"/>
    <property type="evidence" value="ECO:0007669"/>
    <property type="project" value="UniProtKB-SubCell"/>
</dbReference>
<gene>
    <name evidence="6" type="ORF">L228DRAFT_280005</name>
</gene>
<accession>A0A165K0L7</accession>
<sequence length="699" mass="79557">MEPIANITVDVQNPISRPIKRRRRAVLSCTNCHERKQKCDREQPCFHCRSRGKQHECCYESPHTRQETRASQVGEVTPPQSSPENEASDVDEAISGLEQLHIFGYSKLSDRNSLALLNKVIDPSSTALRHSNQVPVIDNGIRDKYRSLIRSLPARRDIELLASVYFEEISWYYESVDASFFSDEIEEWYKCSFTALKHGPSKLSESMRYFPALLFQVIALALQYLPPGKETNFGHLKIGEGQSYDDLAADYSDSGVVVLDLLGKPENTVVAVQARFLRVSFLKNVGRVVESWHVMGMVVKEAYEIGLHREQPITKQSMEETAEALWETELRRRLMMHIYLWDSQMAVVLGRAVTINLRDCDFKAPTDTPIPRNRRETIPVARHPRSAPNPTTIRIHEYEMHKRLPEIMSLEAEGTYPKNYSKIYRLHQQVLDYMNTVPETHRFENPVTVWDEQYPWLPLQRELSCCSSWFFLLALYRPYIFTHAFSRIEAFKASIAILQCQERLYHIASMQFRKLFSLAFFTVDAAVICAAVIISHPYDTKDFIPLAVQCLQQSKARLEDISDRNTLAKAGSVIINALLDKANKVIEKMSLGTSIGSTSQTPALKPTSVAYNTPDWNTPDSLIPSATQQENTLAEQDGLFSHSDIFSSVDMLSEPLGDVNNDIFSPDLLANIYGLDGNFSWTTGTDVSDNFFWNTLQAS</sequence>
<dbReference type="InterPro" id="IPR050613">
    <property type="entry name" value="Sec_Metabolite_Reg"/>
</dbReference>
<dbReference type="EMBL" id="KV407454">
    <property type="protein sequence ID" value="KZF26855.1"/>
    <property type="molecule type" value="Genomic_DNA"/>
</dbReference>
<evidence type="ECO:0000256" key="4">
    <source>
        <dbReference type="SAM" id="MobiDB-lite"/>
    </source>
</evidence>
<keyword evidence="3" id="KW-0539">Nucleus</keyword>
<comment type="subcellular location">
    <subcellularLocation>
        <location evidence="1">Nucleus</location>
    </subcellularLocation>
</comment>
<evidence type="ECO:0000313" key="7">
    <source>
        <dbReference type="Proteomes" id="UP000076632"/>
    </source>
</evidence>